<dbReference type="Gene3D" id="1.50.10.20">
    <property type="match status" value="1"/>
</dbReference>
<organism evidence="2 3">
    <name type="scientific">Pseudolycoriella hygida</name>
    <dbReference type="NCBI Taxonomy" id="35572"/>
    <lineage>
        <taxon>Eukaryota</taxon>
        <taxon>Metazoa</taxon>
        <taxon>Ecdysozoa</taxon>
        <taxon>Arthropoda</taxon>
        <taxon>Hexapoda</taxon>
        <taxon>Insecta</taxon>
        <taxon>Pterygota</taxon>
        <taxon>Neoptera</taxon>
        <taxon>Endopterygota</taxon>
        <taxon>Diptera</taxon>
        <taxon>Nematocera</taxon>
        <taxon>Sciaroidea</taxon>
        <taxon>Sciaridae</taxon>
        <taxon>Pseudolycoriella</taxon>
    </lineage>
</organism>
<dbReference type="PANTHER" id="PTHR47791">
    <property type="entry name" value="MEIOTICALLY UP-REGULATED GENE 191 PROTEIN"/>
    <property type="match status" value="1"/>
</dbReference>
<dbReference type="InterPro" id="IPR053169">
    <property type="entry name" value="MUG_Protein"/>
</dbReference>
<reference evidence="2" key="1">
    <citation type="submission" date="2022-07" db="EMBL/GenBank/DDBJ databases">
        <authorList>
            <person name="Trinca V."/>
            <person name="Uliana J.V.C."/>
            <person name="Torres T.T."/>
            <person name="Ward R.J."/>
            <person name="Monesi N."/>
        </authorList>
    </citation>
    <scope>NUCLEOTIDE SEQUENCE</scope>
    <source>
        <strain evidence="2">HSMRA1968</strain>
        <tissue evidence="2">Whole embryos</tissue>
    </source>
</reference>
<dbReference type="OrthoDB" id="8249190at2759"/>
<accession>A0A9Q0S9H7</accession>
<protein>
    <submittedName>
        <fullName evidence="2">Mannan endo-1,6-alpha-mannosidase DCW1</fullName>
    </submittedName>
</protein>
<dbReference type="PANTHER" id="PTHR47791:SF3">
    <property type="entry name" value="MEIOTICALLY UP-REGULATED GENE 191 PROTEIN"/>
    <property type="match status" value="1"/>
</dbReference>
<keyword evidence="1" id="KW-0732">Signal</keyword>
<dbReference type="SUPFAM" id="SSF48208">
    <property type="entry name" value="Six-hairpin glycosidases"/>
    <property type="match status" value="1"/>
</dbReference>
<dbReference type="GO" id="GO:0005975">
    <property type="term" value="P:carbohydrate metabolic process"/>
    <property type="evidence" value="ECO:0007669"/>
    <property type="project" value="InterPro"/>
</dbReference>
<dbReference type="EMBL" id="WJQU01000001">
    <property type="protein sequence ID" value="KAJ6648380.1"/>
    <property type="molecule type" value="Genomic_DNA"/>
</dbReference>
<feature type="signal peptide" evidence="1">
    <location>
        <begin position="1"/>
        <end position="22"/>
    </location>
</feature>
<evidence type="ECO:0000313" key="2">
    <source>
        <dbReference type="EMBL" id="KAJ6648380.1"/>
    </source>
</evidence>
<proteinExistence type="predicted"/>
<name>A0A9Q0S9H7_9DIPT</name>
<dbReference type="AlphaFoldDB" id="A0A9Q0S9H7"/>
<keyword evidence="3" id="KW-1185">Reference proteome</keyword>
<dbReference type="Proteomes" id="UP001151699">
    <property type="component" value="Chromosome A"/>
</dbReference>
<dbReference type="Pfam" id="PF03663">
    <property type="entry name" value="Glyco_hydro_76"/>
    <property type="match status" value="1"/>
</dbReference>
<gene>
    <name evidence="2" type="primary">DCW1</name>
    <name evidence="2" type="ORF">Bhyg_03608</name>
</gene>
<dbReference type="InterPro" id="IPR008928">
    <property type="entry name" value="6-hairpin_glycosidase_sf"/>
</dbReference>
<comment type="caution">
    <text evidence="2">The sequence shown here is derived from an EMBL/GenBank/DDBJ whole genome shotgun (WGS) entry which is preliminary data.</text>
</comment>
<evidence type="ECO:0000256" key="1">
    <source>
        <dbReference type="SAM" id="SignalP"/>
    </source>
</evidence>
<evidence type="ECO:0000313" key="3">
    <source>
        <dbReference type="Proteomes" id="UP001151699"/>
    </source>
</evidence>
<dbReference type="InterPro" id="IPR005198">
    <property type="entry name" value="Glyco_hydro_76"/>
</dbReference>
<feature type="chain" id="PRO_5040219180" evidence="1">
    <location>
        <begin position="23"/>
        <end position="513"/>
    </location>
</feature>
<sequence>MTVTLSSLILVTIFSISSTVCAQICNIYCDDRDPNLASTGVRSPVAVTLFGRGITLKISDADNMAYAEINNGDPGDEVWLDRSFDGGVSWEDGSRLGSNSIPTEMRGCRTNMYNIDNPRHSNNLGIGSMRSCAKVNNRPDIACTSWARSTINADTPMDAAATALMQFYDERSLWKTTGWWNSANALTAIIDYTKYTEKTTYSYAIDGTFENNKNAEDGNFTNFYIDDTLWWGLAWVGAYDVTGNEKYLEMAKIDADYSYEYKDGICGGGLWWTVERGYKNAIPNELFIKLAAALHNRVPGDSKYLSQAIEVWNWFRSSGMFNSENLINDGLDSNCKNNGQVTWSYNQGVIIGGLVELFKGTADQNYINEAKSIADAVIRSTSLNPNGVLFDYGCEQGNGDCGNDGPSFKGIFNRNLGELDRVLEGRPYLSWLVAQTDSIYHYSRNSLDQYGVHWKGPFDRADAARQQSALDAFNAAFVSTNIRNSSHKIVKGILSICSPILIFILRTSNTLLV</sequence>